<proteinExistence type="predicted"/>
<dbReference type="OrthoDB" id="40399at2157"/>
<name>D9Q105_ACIS3</name>
<dbReference type="Pfam" id="PF13938">
    <property type="entry name" value="DUF4213"/>
    <property type="match status" value="1"/>
</dbReference>
<evidence type="ECO:0008006" key="5">
    <source>
        <dbReference type="Google" id="ProtNLM"/>
    </source>
</evidence>
<evidence type="ECO:0000313" key="3">
    <source>
        <dbReference type="EMBL" id="ADL18993.1"/>
    </source>
</evidence>
<sequence length="238" mass="25754">MNVVKALVEESLPRARGRAIRRVAVGRYAYVELDDGRAGLAYVDWDWVKPNRDPWSPPRSAEEAVGLALSYDPVMAAVGVATINALVNTGGQPVDPLDLVKVSPGSKVAIVGYIRPYVRRLSGTAKVYVFELSPSEEDFVLPWYAEEEMLPQMDLVIATGVTVVNKTINRIAELSRGSQLIVVGPTTPMLPEAFEGLRGALGGSTVVDREQAYSMITMGYGAGALLHSKVLRKATVQL</sequence>
<dbReference type="RefSeq" id="WP_013266505.1">
    <property type="nucleotide sequence ID" value="NC_014374.1"/>
</dbReference>
<keyword evidence="4" id="KW-1185">Reference proteome</keyword>
<dbReference type="InParanoid" id="D9Q105"/>
<dbReference type="Pfam" id="PF04016">
    <property type="entry name" value="DUF364"/>
    <property type="match status" value="1"/>
</dbReference>
<dbReference type="eggNOG" id="arCOG03216">
    <property type="taxonomic scope" value="Archaea"/>
</dbReference>
<dbReference type="KEGG" id="asc:ASAC_0586"/>
<dbReference type="GeneID" id="9498818"/>
<feature type="domain" description="DUF4213" evidence="2">
    <location>
        <begin position="10"/>
        <end position="86"/>
    </location>
</feature>
<dbReference type="HOGENOM" id="CLU_076326_1_1_2"/>
<reference evidence="3 4" key="1">
    <citation type="journal article" date="2010" name="Appl. Environ. Microbiol.">
        <title>The genome sequence of the crenarchaeon Acidilobus saccharovorans supports a new order, Acidilobales, and suggests an important ecological role in terrestrial acidic hot springs.</title>
        <authorList>
            <person name="Mardanov A.V."/>
            <person name="Svetlitchnyi V.A."/>
            <person name="Beletsky A.V."/>
            <person name="Prokofeva M.I."/>
            <person name="Bonch-Osmolovskaya E.A."/>
            <person name="Ravin N.V."/>
            <person name="Skryabin K.G."/>
        </authorList>
    </citation>
    <scope>NUCLEOTIDE SEQUENCE [LARGE SCALE GENOMIC DNA]</scope>
    <source>
        <strain evidence="4">DSM 16705 / JCM 18335 / VKM B-2471 / 345-15</strain>
    </source>
</reference>
<accession>D9Q105</accession>
<dbReference type="Gene3D" id="3.30.390.100">
    <property type="match status" value="1"/>
</dbReference>
<gene>
    <name evidence="3" type="ordered locus">ASAC_0586</name>
</gene>
<dbReference type="InterPro" id="IPR007161">
    <property type="entry name" value="DUF364"/>
</dbReference>
<dbReference type="EMBL" id="CP001742">
    <property type="protein sequence ID" value="ADL18993.1"/>
    <property type="molecule type" value="Genomic_DNA"/>
</dbReference>
<protein>
    <recommendedName>
        <fullName evidence="5">Heavy-metal chelation domain-containing protein</fullName>
    </recommendedName>
</protein>
<dbReference type="Proteomes" id="UP000000346">
    <property type="component" value="Chromosome"/>
</dbReference>
<evidence type="ECO:0000259" key="1">
    <source>
        <dbReference type="Pfam" id="PF04016"/>
    </source>
</evidence>
<dbReference type="AlphaFoldDB" id="D9Q105"/>
<dbReference type="SUPFAM" id="SSF159713">
    <property type="entry name" value="Dhaf3308-like"/>
    <property type="match status" value="1"/>
</dbReference>
<dbReference type="STRING" id="666510.ASAC_0586"/>
<dbReference type="Gene3D" id="3.40.50.11590">
    <property type="match status" value="1"/>
</dbReference>
<dbReference type="InterPro" id="IPR025251">
    <property type="entry name" value="DUF4213"/>
</dbReference>
<organism evidence="3 4">
    <name type="scientific">Acidilobus saccharovorans (strain DSM 16705 / JCM 18335 / VKM B-2471 / 345-15)</name>
    <dbReference type="NCBI Taxonomy" id="666510"/>
    <lineage>
        <taxon>Archaea</taxon>
        <taxon>Thermoproteota</taxon>
        <taxon>Thermoprotei</taxon>
        <taxon>Acidilobales</taxon>
        <taxon>Acidilobaceae</taxon>
        <taxon>Acidilobus</taxon>
    </lineage>
</organism>
<evidence type="ECO:0000313" key="4">
    <source>
        <dbReference type="Proteomes" id="UP000000346"/>
    </source>
</evidence>
<feature type="domain" description="Putative heavy-metal chelation" evidence="1">
    <location>
        <begin position="95"/>
        <end position="224"/>
    </location>
</feature>
<evidence type="ECO:0000259" key="2">
    <source>
        <dbReference type="Pfam" id="PF13938"/>
    </source>
</evidence>